<dbReference type="HOGENOM" id="CLU_2110178_0_0_1"/>
<sequence>MFQACGDQEIKRLKNRNFNMEWHRAGLPGIIHVLKGAGPDVGLSNGAAGGGNFPWEDREQSEDFISHQNGEMARAPNLVWAASPSFRGSLCEVPVARWGPPSPPKRGDCVKLEPM</sequence>
<dbReference type="KEGG" id="pgr:PGTG_16602"/>
<reference evidence="2" key="2">
    <citation type="journal article" date="2011" name="Proc. Natl. Acad. Sci. U.S.A.">
        <title>Obligate biotrophy features unraveled by the genomic analysis of rust fungi.</title>
        <authorList>
            <person name="Duplessis S."/>
            <person name="Cuomo C.A."/>
            <person name="Lin Y.-C."/>
            <person name="Aerts A."/>
            <person name="Tisserant E."/>
            <person name="Veneault-Fourrey C."/>
            <person name="Joly D.L."/>
            <person name="Hacquard S."/>
            <person name="Amselem J."/>
            <person name="Cantarel B.L."/>
            <person name="Chiu R."/>
            <person name="Coutinho P.M."/>
            <person name="Feau N."/>
            <person name="Field M."/>
            <person name="Frey P."/>
            <person name="Gelhaye E."/>
            <person name="Goldberg J."/>
            <person name="Grabherr M.G."/>
            <person name="Kodira C.D."/>
            <person name="Kohler A."/>
            <person name="Kuees U."/>
            <person name="Lindquist E.A."/>
            <person name="Lucas S.M."/>
            <person name="Mago R."/>
            <person name="Mauceli E."/>
            <person name="Morin E."/>
            <person name="Murat C."/>
            <person name="Pangilinan J.L."/>
            <person name="Park R."/>
            <person name="Pearson M."/>
            <person name="Quesneville H."/>
            <person name="Rouhier N."/>
            <person name="Sakthikumar S."/>
            <person name="Salamov A.A."/>
            <person name="Schmutz J."/>
            <person name="Selles B."/>
            <person name="Shapiro H."/>
            <person name="Tanguay P."/>
            <person name="Tuskan G.A."/>
            <person name="Henrissat B."/>
            <person name="Van de Peer Y."/>
            <person name="Rouze P."/>
            <person name="Ellis J.G."/>
            <person name="Dodds P.N."/>
            <person name="Schein J.E."/>
            <person name="Zhong S."/>
            <person name="Hamelin R.C."/>
            <person name="Grigoriev I.V."/>
            <person name="Szabo L.J."/>
            <person name="Martin F."/>
        </authorList>
    </citation>
    <scope>NUCLEOTIDE SEQUENCE [LARGE SCALE GENOMIC DNA]</scope>
    <source>
        <strain evidence="2">CRL 75-36-700-3 / race SCCL</strain>
    </source>
</reference>
<dbReference type="EMBL" id="DS178334">
    <property type="protein sequence ID" value="EFP90576.2"/>
    <property type="molecule type" value="Genomic_DNA"/>
</dbReference>
<evidence type="ECO:0000313" key="2">
    <source>
        <dbReference type="Proteomes" id="UP000008783"/>
    </source>
</evidence>
<keyword evidence="2" id="KW-1185">Reference proteome</keyword>
<dbReference type="AlphaFoldDB" id="E3L201"/>
<reference key="1">
    <citation type="submission" date="2007-01" db="EMBL/GenBank/DDBJ databases">
        <title>The Genome Sequence of Puccinia graminis f. sp. tritici Strain CRL 75-36-700-3.</title>
        <authorList>
            <consortium name="The Broad Institute Genome Sequencing Platform"/>
            <person name="Birren B."/>
            <person name="Lander E."/>
            <person name="Galagan J."/>
            <person name="Nusbaum C."/>
            <person name="Devon K."/>
            <person name="Cuomo C."/>
            <person name="Jaffe D."/>
            <person name="Butler J."/>
            <person name="Alvarez P."/>
            <person name="Gnerre S."/>
            <person name="Grabherr M."/>
            <person name="Mauceli E."/>
            <person name="Brockman W."/>
            <person name="Young S."/>
            <person name="LaButti K."/>
            <person name="Sykes S."/>
            <person name="DeCaprio D."/>
            <person name="Crawford M."/>
            <person name="Koehrsen M."/>
            <person name="Engels R."/>
            <person name="Montgomery P."/>
            <person name="Pearson M."/>
            <person name="Howarth C."/>
            <person name="Larson L."/>
            <person name="White J."/>
            <person name="Zeng Q."/>
            <person name="Kodira C."/>
            <person name="Yandava C."/>
            <person name="Alvarado L."/>
            <person name="O'Leary S."/>
            <person name="Szabo L."/>
            <person name="Dean R."/>
            <person name="Schein J."/>
        </authorList>
    </citation>
    <scope>NUCLEOTIDE SEQUENCE</scope>
    <source>
        <strain>CRL 75-36-700-3</strain>
    </source>
</reference>
<dbReference type="VEuPathDB" id="FungiDB:PGTG_16602"/>
<dbReference type="Proteomes" id="UP000008783">
    <property type="component" value="Unassembled WGS sequence"/>
</dbReference>
<proteinExistence type="predicted"/>
<dbReference type="GeneID" id="10530476"/>
<protein>
    <submittedName>
        <fullName evidence="1">Uncharacterized protein</fullName>
    </submittedName>
</protein>
<gene>
    <name evidence="1" type="ORF">PGTG_16602</name>
</gene>
<dbReference type="RefSeq" id="XP_003334995.2">
    <property type="nucleotide sequence ID" value="XM_003334947.2"/>
</dbReference>
<accession>E3L201</accession>
<evidence type="ECO:0000313" key="1">
    <source>
        <dbReference type="EMBL" id="EFP90576.2"/>
    </source>
</evidence>
<name>E3L201_PUCGT</name>
<organism evidence="1 2">
    <name type="scientific">Puccinia graminis f. sp. tritici (strain CRL 75-36-700-3 / race SCCL)</name>
    <name type="common">Black stem rust fungus</name>
    <dbReference type="NCBI Taxonomy" id="418459"/>
    <lineage>
        <taxon>Eukaryota</taxon>
        <taxon>Fungi</taxon>
        <taxon>Dikarya</taxon>
        <taxon>Basidiomycota</taxon>
        <taxon>Pucciniomycotina</taxon>
        <taxon>Pucciniomycetes</taxon>
        <taxon>Pucciniales</taxon>
        <taxon>Pucciniaceae</taxon>
        <taxon>Puccinia</taxon>
    </lineage>
</organism>
<dbReference type="InParanoid" id="E3L201"/>